<gene>
    <name evidence="1" type="ordered locus">Aazo_1135</name>
</gene>
<dbReference type="EMBL" id="CP002059">
    <property type="protein sequence ID" value="ADI63466.1"/>
    <property type="molecule type" value="Genomic_DNA"/>
</dbReference>
<protein>
    <submittedName>
        <fullName evidence="1">Uncharacterized protein</fullName>
    </submittedName>
</protein>
<organism evidence="1 2">
    <name type="scientific">Nostoc azollae (strain 0708)</name>
    <name type="common">Anabaena azollae (strain 0708)</name>
    <dbReference type="NCBI Taxonomy" id="551115"/>
    <lineage>
        <taxon>Bacteria</taxon>
        <taxon>Bacillati</taxon>
        <taxon>Cyanobacteriota</taxon>
        <taxon>Cyanophyceae</taxon>
        <taxon>Nostocales</taxon>
        <taxon>Nostocaceae</taxon>
        <taxon>Trichormus</taxon>
    </lineage>
</organism>
<proteinExistence type="predicted"/>
<dbReference type="KEGG" id="naz:Aazo_1135"/>
<name>D7E2T9_NOSA0</name>
<evidence type="ECO:0000313" key="1">
    <source>
        <dbReference type="EMBL" id="ADI63466.1"/>
    </source>
</evidence>
<dbReference type="Proteomes" id="UP000001511">
    <property type="component" value="Chromosome"/>
</dbReference>
<reference evidence="1 2" key="1">
    <citation type="journal article" date="2010" name="PLoS ONE">
        <title>Genome erosion in a nitrogen-fixing vertically transmitted endosymbiotic multicellular cyanobacterium.</title>
        <authorList>
            <person name="Ran L."/>
            <person name="Larsson J."/>
            <person name="Vigil-Stenman T."/>
            <person name="Nylander J.A."/>
            <person name="Ininbergs K."/>
            <person name="Zheng W.W."/>
            <person name="Lapidus A."/>
            <person name="Lowry S."/>
            <person name="Haselkorn R."/>
            <person name="Bergman B."/>
        </authorList>
    </citation>
    <scope>NUCLEOTIDE SEQUENCE [LARGE SCALE GENOMIC DNA]</scope>
    <source>
        <strain evidence="1 2">0708</strain>
    </source>
</reference>
<accession>D7E2T9</accession>
<dbReference type="AlphaFoldDB" id="D7E2T9"/>
<keyword evidence="2" id="KW-1185">Reference proteome</keyword>
<sequence length="54" mass="6466">MLIRFTVENFLSFNQTEPDVLFTKNQAERDLRMMKCKQRISSGFRSFDESGFIR</sequence>
<dbReference type="HOGENOM" id="CLU_3045893_0_0_3"/>
<evidence type="ECO:0000313" key="2">
    <source>
        <dbReference type="Proteomes" id="UP000001511"/>
    </source>
</evidence>